<dbReference type="Pfam" id="PF07702">
    <property type="entry name" value="UTRA"/>
    <property type="match status" value="1"/>
</dbReference>
<dbReference type="RefSeq" id="WP_273925055.1">
    <property type="nucleotide sequence ID" value="NZ_JAQSIO010000001.1"/>
</dbReference>
<accession>A0ABT5MAC7</accession>
<name>A0ABT5MAC7_9BURK</name>
<evidence type="ECO:0000256" key="1">
    <source>
        <dbReference type="ARBA" id="ARBA00023015"/>
    </source>
</evidence>
<dbReference type="EMBL" id="JAQSIO010000001">
    <property type="protein sequence ID" value="MDD0813537.1"/>
    <property type="molecule type" value="Genomic_DNA"/>
</dbReference>
<reference evidence="5 6" key="1">
    <citation type="submission" date="2023-02" db="EMBL/GenBank/DDBJ databases">
        <title>Bacterial whole genome sequence for Curvibacter sp. HBC28.</title>
        <authorList>
            <person name="Le V."/>
            <person name="Ko S.-R."/>
            <person name="Ahn C.-Y."/>
            <person name="Oh H.-M."/>
        </authorList>
    </citation>
    <scope>NUCLEOTIDE SEQUENCE [LARGE SCALE GENOMIC DNA]</scope>
    <source>
        <strain evidence="5 6">HBC28</strain>
    </source>
</reference>
<dbReference type="PROSITE" id="PS50949">
    <property type="entry name" value="HTH_GNTR"/>
    <property type="match status" value="1"/>
</dbReference>
<evidence type="ECO:0000313" key="5">
    <source>
        <dbReference type="EMBL" id="MDD0813537.1"/>
    </source>
</evidence>
<dbReference type="CDD" id="cd07377">
    <property type="entry name" value="WHTH_GntR"/>
    <property type="match status" value="1"/>
</dbReference>
<dbReference type="InterPro" id="IPR036388">
    <property type="entry name" value="WH-like_DNA-bd_sf"/>
</dbReference>
<dbReference type="Pfam" id="PF00392">
    <property type="entry name" value="GntR"/>
    <property type="match status" value="1"/>
</dbReference>
<evidence type="ECO:0000256" key="3">
    <source>
        <dbReference type="ARBA" id="ARBA00023163"/>
    </source>
</evidence>
<comment type="caution">
    <text evidence="5">The sequence shown here is derived from an EMBL/GenBank/DDBJ whole genome shotgun (WGS) entry which is preliminary data.</text>
</comment>
<dbReference type="PANTHER" id="PTHR44846">
    <property type="entry name" value="MANNOSYL-D-GLYCERATE TRANSPORT/METABOLISM SYSTEM REPRESSOR MNGR-RELATED"/>
    <property type="match status" value="1"/>
</dbReference>
<keyword evidence="1" id="KW-0805">Transcription regulation</keyword>
<dbReference type="InterPro" id="IPR050679">
    <property type="entry name" value="Bact_HTH_transcr_reg"/>
</dbReference>
<sequence length="251" mass="26654">MTQPALRAVAAATPSPVPGQSRYGALATALRHRVVAGEWPPGSALPAEQLLAAEHGVALGTLRRALELLAEQGLIERVHGKGTFVRQGIAGASMLRFFRFGDSASVVPASRILSRQTVAASASVARALGLAPGEPVLRLQRLRLIDAQPCLLEDLCLPLDLFAPLAEGDPADWDALLYPMYARRCGVHVQRAMDDIGFGLLSAPQAQALGLAAGHPAAVVTRLAYDLSGRCVEWRCTRGDAHAFHYTVTLT</sequence>
<protein>
    <submittedName>
        <fullName evidence="5">GntR family transcriptional regulator</fullName>
    </submittedName>
</protein>
<dbReference type="SMART" id="SM00345">
    <property type="entry name" value="HTH_GNTR"/>
    <property type="match status" value="1"/>
</dbReference>
<keyword evidence="2" id="KW-0238">DNA-binding</keyword>
<keyword evidence="6" id="KW-1185">Reference proteome</keyword>
<dbReference type="InterPro" id="IPR000524">
    <property type="entry name" value="Tscrpt_reg_HTH_GntR"/>
</dbReference>
<gene>
    <name evidence="5" type="ORF">PSQ39_02720</name>
</gene>
<dbReference type="SUPFAM" id="SSF46785">
    <property type="entry name" value="Winged helix' DNA-binding domain"/>
    <property type="match status" value="1"/>
</dbReference>
<organism evidence="5 6">
    <name type="scientific">Curvibacter microcysteis</name>
    <dbReference type="NCBI Taxonomy" id="3026419"/>
    <lineage>
        <taxon>Bacteria</taxon>
        <taxon>Pseudomonadati</taxon>
        <taxon>Pseudomonadota</taxon>
        <taxon>Betaproteobacteria</taxon>
        <taxon>Burkholderiales</taxon>
        <taxon>Comamonadaceae</taxon>
        <taxon>Curvibacter</taxon>
    </lineage>
</organism>
<dbReference type="Gene3D" id="3.40.1410.10">
    <property type="entry name" value="Chorismate lyase-like"/>
    <property type="match status" value="1"/>
</dbReference>
<dbReference type="InterPro" id="IPR036390">
    <property type="entry name" value="WH_DNA-bd_sf"/>
</dbReference>
<evidence type="ECO:0000313" key="6">
    <source>
        <dbReference type="Proteomes" id="UP001528672"/>
    </source>
</evidence>
<evidence type="ECO:0000259" key="4">
    <source>
        <dbReference type="PROSITE" id="PS50949"/>
    </source>
</evidence>
<dbReference type="InterPro" id="IPR028978">
    <property type="entry name" value="Chorismate_lyase_/UTRA_dom_sf"/>
</dbReference>
<dbReference type="SMART" id="SM00866">
    <property type="entry name" value="UTRA"/>
    <property type="match status" value="1"/>
</dbReference>
<dbReference type="InterPro" id="IPR011663">
    <property type="entry name" value="UTRA"/>
</dbReference>
<proteinExistence type="predicted"/>
<keyword evidence="3" id="KW-0804">Transcription</keyword>
<dbReference type="SUPFAM" id="SSF64288">
    <property type="entry name" value="Chorismate lyase-like"/>
    <property type="match status" value="1"/>
</dbReference>
<dbReference type="Gene3D" id="1.10.10.10">
    <property type="entry name" value="Winged helix-like DNA-binding domain superfamily/Winged helix DNA-binding domain"/>
    <property type="match status" value="1"/>
</dbReference>
<feature type="domain" description="HTH gntR-type" evidence="4">
    <location>
        <begin position="20"/>
        <end position="88"/>
    </location>
</feature>
<evidence type="ECO:0000256" key="2">
    <source>
        <dbReference type="ARBA" id="ARBA00023125"/>
    </source>
</evidence>
<dbReference type="Proteomes" id="UP001528672">
    <property type="component" value="Unassembled WGS sequence"/>
</dbReference>
<dbReference type="PANTHER" id="PTHR44846:SF1">
    <property type="entry name" value="MANNOSYL-D-GLYCERATE TRANSPORT_METABOLISM SYSTEM REPRESSOR MNGR-RELATED"/>
    <property type="match status" value="1"/>
</dbReference>